<dbReference type="EMBL" id="BMZN01000001">
    <property type="protein sequence ID" value="GHC35384.1"/>
    <property type="molecule type" value="Genomic_DNA"/>
</dbReference>
<sequence length="67" mass="7496">MPAKGKETRPDSLPALVRRIRKLTRPISIPPFSRAFRWLAADRAGLCLFKQAFGEISCWTKPPPSCG</sequence>
<evidence type="ECO:0000313" key="1">
    <source>
        <dbReference type="EMBL" id="GHC35384.1"/>
    </source>
</evidence>
<evidence type="ECO:0000313" key="2">
    <source>
        <dbReference type="Proteomes" id="UP000608923"/>
    </source>
</evidence>
<gene>
    <name evidence="1" type="ORF">GCM10010096_00420</name>
</gene>
<comment type="caution">
    <text evidence="1">The sequence shown here is derived from an EMBL/GenBank/DDBJ whole genome shotgun (WGS) entry which is preliminary data.</text>
</comment>
<accession>A0A8H9IFF9</accession>
<keyword evidence="2" id="KW-1185">Reference proteome</keyword>
<proteinExistence type="predicted"/>
<dbReference type="Proteomes" id="UP000608923">
    <property type="component" value="Unassembled WGS sequence"/>
</dbReference>
<dbReference type="AlphaFoldDB" id="A0A8H9IFF9"/>
<reference evidence="2" key="1">
    <citation type="journal article" date="2019" name="Int. J. Syst. Evol. Microbiol.">
        <title>The Global Catalogue of Microorganisms (GCM) 10K type strain sequencing project: providing services to taxonomists for standard genome sequencing and annotation.</title>
        <authorList>
            <consortium name="The Broad Institute Genomics Platform"/>
            <consortium name="The Broad Institute Genome Sequencing Center for Infectious Disease"/>
            <person name="Wu L."/>
            <person name="Ma J."/>
        </authorList>
    </citation>
    <scope>NUCLEOTIDE SEQUENCE [LARGE SCALE GENOMIC DNA]</scope>
    <source>
        <strain evidence="2">KCTC 42083</strain>
    </source>
</reference>
<organism evidence="1 2">
    <name type="scientific">Alcaligenes pakistanensis</name>
    <dbReference type="NCBI Taxonomy" id="1482717"/>
    <lineage>
        <taxon>Bacteria</taxon>
        <taxon>Pseudomonadati</taxon>
        <taxon>Pseudomonadota</taxon>
        <taxon>Betaproteobacteria</taxon>
        <taxon>Burkholderiales</taxon>
        <taxon>Alcaligenaceae</taxon>
        <taxon>Alcaligenes</taxon>
    </lineage>
</organism>
<name>A0A8H9IFF9_9BURK</name>
<protein>
    <submittedName>
        <fullName evidence="1">Uncharacterized protein</fullName>
    </submittedName>
</protein>